<name>A0A8G2C874_9BACT</name>
<dbReference type="Proteomes" id="UP001568358">
    <property type="component" value="Unassembled WGS sequence"/>
</dbReference>
<reference evidence="2 3" key="1">
    <citation type="submission" date="2016-11" db="EMBL/GenBank/DDBJ databases">
        <authorList>
            <person name="Varghese N."/>
            <person name="Submissions S."/>
        </authorList>
    </citation>
    <scope>NUCLEOTIDE SEQUENCE [LARGE SCALE GENOMIC DNA]</scope>
    <source>
        <strain evidence="2 3">DSM 17919</strain>
    </source>
</reference>
<dbReference type="EMBL" id="FQZR01000002">
    <property type="protein sequence ID" value="SHI77132.1"/>
    <property type="molecule type" value="Genomic_DNA"/>
</dbReference>
<dbReference type="AlphaFoldDB" id="A0A8G2C874"/>
<sequence length="180" mass="20909">MSSSYIPQHFSIEELLPPPVLLPAPFKAAYCKDKSALFRLFDYRILLTLDRLRDRYGPCLVNNWHWFSETEWKNGAAEMFRFSGWRPVDCGEGAALSEHKLFRAMDCKFSKTTPDEIWDEMLADARAPQFEYMQRIEAFGGMSWFHFDIGYHARYEKAISVISNRGDRAGLPRQIERVGG</sequence>
<keyword evidence="4" id="KW-1185">Reference proteome</keyword>
<evidence type="ECO:0000313" key="4">
    <source>
        <dbReference type="Proteomes" id="UP001568358"/>
    </source>
</evidence>
<comment type="caution">
    <text evidence="2">The sequence shown here is derived from an EMBL/GenBank/DDBJ whole genome shotgun (WGS) entry which is preliminary data.</text>
</comment>
<dbReference type="EMBL" id="JBFSOO010000003">
    <property type="protein sequence ID" value="MEZ6852962.1"/>
    <property type="molecule type" value="Genomic_DNA"/>
</dbReference>
<dbReference type="SUPFAM" id="SSF55166">
    <property type="entry name" value="Hedgehog/DD-peptidase"/>
    <property type="match status" value="1"/>
</dbReference>
<dbReference type="InterPro" id="IPR009045">
    <property type="entry name" value="Zn_M74/Hedgehog-like"/>
</dbReference>
<dbReference type="RefSeq" id="WP_020002044.1">
    <property type="nucleotide sequence ID" value="NZ_CP192219.1"/>
</dbReference>
<evidence type="ECO:0000313" key="2">
    <source>
        <dbReference type="EMBL" id="SHI77132.1"/>
    </source>
</evidence>
<organism evidence="2 3">
    <name type="scientific">Halodesulfovibrio aestuarii</name>
    <dbReference type="NCBI Taxonomy" id="126333"/>
    <lineage>
        <taxon>Bacteria</taxon>
        <taxon>Pseudomonadati</taxon>
        <taxon>Thermodesulfobacteriota</taxon>
        <taxon>Desulfovibrionia</taxon>
        <taxon>Desulfovibrionales</taxon>
        <taxon>Desulfovibrionaceae</taxon>
        <taxon>Halodesulfovibrio</taxon>
    </lineage>
</organism>
<protein>
    <recommendedName>
        <fullName evidence="5">Peptidase M15A C-terminal domain-containing protein</fullName>
    </recommendedName>
</protein>
<evidence type="ECO:0000313" key="3">
    <source>
        <dbReference type="Proteomes" id="UP000184001"/>
    </source>
</evidence>
<proteinExistence type="predicted"/>
<dbReference type="Proteomes" id="UP000184001">
    <property type="component" value="Unassembled WGS sequence"/>
</dbReference>
<reference evidence="1 4" key="2">
    <citation type="submission" date="2024-07" db="EMBL/GenBank/DDBJ databases">
        <title>Active virus-host system and metabolic interactions in a Lokiarchaeon culture.</title>
        <authorList>
            <person name="Ponce Toledo R.I."/>
            <person name="Rodrigues Oliveira T."/>
            <person name="Schleper C."/>
        </authorList>
    </citation>
    <scope>NUCLEOTIDE SEQUENCE [LARGE SCALE GENOMIC DNA]</scope>
    <source>
        <strain evidence="1 4">B35</strain>
    </source>
</reference>
<accession>A0A8G2C874</accession>
<evidence type="ECO:0000313" key="1">
    <source>
        <dbReference type="EMBL" id="MEZ6852962.1"/>
    </source>
</evidence>
<evidence type="ECO:0008006" key="5">
    <source>
        <dbReference type="Google" id="ProtNLM"/>
    </source>
</evidence>
<gene>
    <name evidence="1" type="ORF">AB2Z07_05340</name>
    <name evidence="2" type="ORF">SAMN05660830_00932</name>
</gene>